<protein>
    <submittedName>
        <fullName evidence="2">Uncharacterized protein</fullName>
    </submittedName>
</protein>
<dbReference type="Proteomes" id="UP000615446">
    <property type="component" value="Unassembled WGS sequence"/>
</dbReference>
<keyword evidence="1" id="KW-0472">Membrane</keyword>
<keyword evidence="4" id="KW-1185">Reference proteome</keyword>
<evidence type="ECO:0000313" key="2">
    <source>
        <dbReference type="EMBL" id="GBB93632.1"/>
    </source>
</evidence>
<evidence type="ECO:0000313" key="3">
    <source>
        <dbReference type="EMBL" id="GES79600.1"/>
    </source>
</evidence>
<organism evidence="2 4">
    <name type="scientific">Rhizophagus clarus</name>
    <dbReference type="NCBI Taxonomy" id="94130"/>
    <lineage>
        <taxon>Eukaryota</taxon>
        <taxon>Fungi</taxon>
        <taxon>Fungi incertae sedis</taxon>
        <taxon>Mucoromycota</taxon>
        <taxon>Glomeromycotina</taxon>
        <taxon>Glomeromycetes</taxon>
        <taxon>Glomerales</taxon>
        <taxon>Glomeraceae</taxon>
        <taxon>Rhizophagus</taxon>
    </lineage>
</organism>
<dbReference type="AlphaFoldDB" id="A0A2Z6QYG8"/>
<reference evidence="3" key="2">
    <citation type="submission" date="2019-10" db="EMBL/GenBank/DDBJ databases">
        <title>Conservation and host-specific expression of non-tandemly repeated heterogenous ribosome RNA gene in arbuscular mycorrhizal fungi.</title>
        <authorList>
            <person name="Maeda T."/>
            <person name="Kobayashi Y."/>
            <person name="Nakagawa T."/>
            <person name="Ezawa T."/>
            <person name="Yamaguchi K."/>
            <person name="Bino T."/>
            <person name="Nishimoto Y."/>
            <person name="Shigenobu S."/>
            <person name="Kawaguchi M."/>
        </authorList>
    </citation>
    <scope>NUCLEOTIDE SEQUENCE</scope>
    <source>
        <strain evidence="3">HR1</strain>
    </source>
</reference>
<dbReference type="EMBL" id="BEXD01001336">
    <property type="protein sequence ID" value="GBB93632.1"/>
    <property type="molecule type" value="Genomic_DNA"/>
</dbReference>
<name>A0A2Z6QYG8_9GLOM</name>
<dbReference type="Proteomes" id="UP000247702">
    <property type="component" value="Unassembled WGS sequence"/>
</dbReference>
<sequence>MNLECCKSTGNDAISVSFPISPYVSSIPISVVYFLLFINKYKKVRKQELNVGNYTNSHSNIDKKDHIDLSLKNDD</sequence>
<proteinExistence type="predicted"/>
<comment type="caution">
    <text evidence="2">The sequence shown here is derived from an EMBL/GenBank/DDBJ whole genome shotgun (WGS) entry which is preliminary data.</text>
</comment>
<feature type="transmembrane region" description="Helical" evidence="1">
    <location>
        <begin position="20"/>
        <end position="38"/>
    </location>
</feature>
<gene>
    <name evidence="3" type="ORF">RCL2_000690000</name>
    <name evidence="2" type="ORF">RclHR1_02200013</name>
</gene>
<dbReference type="EMBL" id="BLAL01000044">
    <property type="protein sequence ID" value="GES79600.1"/>
    <property type="molecule type" value="Genomic_DNA"/>
</dbReference>
<evidence type="ECO:0000256" key="1">
    <source>
        <dbReference type="SAM" id="Phobius"/>
    </source>
</evidence>
<keyword evidence="1" id="KW-1133">Transmembrane helix</keyword>
<reference evidence="2 4" key="1">
    <citation type="submission" date="2017-11" db="EMBL/GenBank/DDBJ databases">
        <title>The genome of Rhizophagus clarus HR1 reveals common genetic basis of auxotrophy among arbuscular mycorrhizal fungi.</title>
        <authorList>
            <person name="Kobayashi Y."/>
        </authorList>
    </citation>
    <scope>NUCLEOTIDE SEQUENCE [LARGE SCALE GENOMIC DNA]</scope>
    <source>
        <strain evidence="2 4">HR1</strain>
    </source>
</reference>
<evidence type="ECO:0000313" key="4">
    <source>
        <dbReference type="Proteomes" id="UP000247702"/>
    </source>
</evidence>
<keyword evidence="1" id="KW-0812">Transmembrane</keyword>
<accession>A0A2Z6QYG8</accession>